<feature type="region of interest" description="Disordered" evidence="1">
    <location>
        <begin position="20"/>
        <end position="55"/>
    </location>
</feature>
<organism evidence="3 4">
    <name type="scientific">Salininema proteolyticum</name>
    <dbReference type="NCBI Taxonomy" id="1607685"/>
    <lineage>
        <taxon>Bacteria</taxon>
        <taxon>Bacillati</taxon>
        <taxon>Actinomycetota</taxon>
        <taxon>Actinomycetes</taxon>
        <taxon>Glycomycetales</taxon>
        <taxon>Glycomycetaceae</taxon>
        <taxon>Salininema</taxon>
    </lineage>
</organism>
<comment type="caution">
    <text evidence="3">The sequence shown here is derived from an EMBL/GenBank/DDBJ whole genome shotgun (WGS) entry which is preliminary data.</text>
</comment>
<protein>
    <submittedName>
        <fullName evidence="3">MOSC domain-containing protein</fullName>
    </submittedName>
</protein>
<accession>A0ABV8TZW1</accession>
<gene>
    <name evidence="3" type="ORF">ACFPET_12160</name>
</gene>
<evidence type="ECO:0000313" key="4">
    <source>
        <dbReference type="Proteomes" id="UP001595823"/>
    </source>
</evidence>
<dbReference type="Gene3D" id="2.40.33.20">
    <property type="entry name" value="PK beta-barrel domain-like"/>
    <property type="match status" value="1"/>
</dbReference>
<dbReference type="InterPro" id="IPR011037">
    <property type="entry name" value="Pyrv_Knase-like_insert_dom_sf"/>
</dbReference>
<dbReference type="InterPro" id="IPR005302">
    <property type="entry name" value="MoCF_Sase_C"/>
</dbReference>
<dbReference type="EMBL" id="JBHSDK010000015">
    <property type="protein sequence ID" value="MFC4335958.1"/>
    <property type="molecule type" value="Genomic_DNA"/>
</dbReference>
<evidence type="ECO:0000259" key="2">
    <source>
        <dbReference type="PROSITE" id="PS51340"/>
    </source>
</evidence>
<keyword evidence="4" id="KW-1185">Reference proteome</keyword>
<evidence type="ECO:0000256" key="1">
    <source>
        <dbReference type="SAM" id="MobiDB-lite"/>
    </source>
</evidence>
<dbReference type="PANTHER" id="PTHR30212:SF2">
    <property type="entry name" value="PROTEIN YIIM"/>
    <property type="match status" value="1"/>
</dbReference>
<dbReference type="SUPFAM" id="SSF50800">
    <property type="entry name" value="PK beta-barrel domain-like"/>
    <property type="match status" value="1"/>
</dbReference>
<dbReference type="PANTHER" id="PTHR30212">
    <property type="entry name" value="PROTEIN YIIM"/>
    <property type="match status" value="1"/>
</dbReference>
<dbReference type="Proteomes" id="UP001595823">
    <property type="component" value="Unassembled WGS sequence"/>
</dbReference>
<reference evidence="4" key="1">
    <citation type="journal article" date="2019" name="Int. J. Syst. Evol. Microbiol.">
        <title>The Global Catalogue of Microorganisms (GCM) 10K type strain sequencing project: providing services to taxonomists for standard genome sequencing and annotation.</title>
        <authorList>
            <consortium name="The Broad Institute Genomics Platform"/>
            <consortium name="The Broad Institute Genome Sequencing Center for Infectious Disease"/>
            <person name="Wu L."/>
            <person name="Ma J."/>
        </authorList>
    </citation>
    <scope>NUCLEOTIDE SEQUENCE [LARGE SCALE GENOMIC DNA]</scope>
    <source>
        <strain evidence="4">IBRC-M 10908</strain>
    </source>
</reference>
<dbReference type="InterPro" id="IPR052353">
    <property type="entry name" value="Benzoxazolinone_Detox_Enz"/>
</dbReference>
<dbReference type="Pfam" id="PF03473">
    <property type="entry name" value="MOSC"/>
    <property type="match status" value="1"/>
</dbReference>
<feature type="domain" description="MOSC" evidence="2">
    <location>
        <begin position="27"/>
        <end position="168"/>
    </location>
</feature>
<dbReference type="RefSeq" id="WP_380621324.1">
    <property type="nucleotide sequence ID" value="NZ_JBHSDK010000015.1"/>
</dbReference>
<name>A0ABV8TZW1_9ACTN</name>
<evidence type="ECO:0000313" key="3">
    <source>
        <dbReference type="EMBL" id="MFC4335958.1"/>
    </source>
</evidence>
<sequence>MRVSSVNIGKLQENPWQDYEHTGIDKSPVQGPVALHSPSELGESGVAGDELGDKKHHGGHVQAVYSYAAEDYRLFERITGRTFAPGAFGENLTTEGLDVNALVLGQLVRVGPDVVLEASAPRIPCNTFRGYMDTAGWLKTFTAQMKPGAYFRVIEEGEVRAGDAIEPLEAPAHGYTIAKYFEGRMRDKKILHDMNAAPGLPEYVAAYLERKLAS</sequence>
<proteinExistence type="predicted"/>
<dbReference type="PROSITE" id="PS51340">
    <property type="entry name" value="MOSC"/>
    <property type="match status" value="1"/>
</dbReference>